<comment type="similarity">
    <text evidence="1">Belongs to the YoeB family.</text>
</comment>
<keyword evidence="2" id="KW-1277">Toxin-antitoxin system</keyword>
<keyword evidence="8" id="KW-1185">Reference proteome</keyword>
<keyword evidence="5" id="KW-0378">Hydrolase</keyword>
<evidence type="ECO:0000256" key="2">
    <source>
        <dbReference type="ARBA" id="ARBA00022649"/>
    </source>
</evidence>
<accession>A0ABQ2BFU9</accession>
<name>A0ABQ2BFU9_9SPHI</name>
<dbReference type="SUPFAM" id="SSF143011">
    <property type="entry name" value="RelE-like"/>
    <property type="match status" value="1"/>
</dbReference>
<keyword evidence="4" id="KW-0255">Endonuclease</keyword>
<dbReference type="InterPro" id="IPR035093">
    <property type="entry name" value="RelE/ParE_toxin_dom_sf"/>
</dbReference>
<dbReference type="PANTHER" id="PTHR38039:SF1">
    <property type="entry name" value="TOXIN YOEB"/>
    <property type="match status" value="1"/>
</dbReference>
<dbReference type="RefSeq" id="WP_188413042.1">
    <property type="nucleotide sequence ID" value="NZ_BMDJ01000004.1"/>
</dbReference>
<evidence type="ECO:0000256" key="6">
    <source>
        <dbReference type="ARBA" id="ARBA00030388"/>
    </source>
</evidence>
<evidence type="ECO:0000256" key="5">
    <source>
        <dbReference type="ARBA" id="ARBA00022801"/>
    </source>
</evidence>
<dbReference type="Gene3D" id="3.30.2310.20">
    <property type="entry name" value="RelE-like"/>
    <property type="match status" value="1"/>
</dbReference>
<comment type="caution">
    <text evidence="7">The sequence shown here is derived from an EMBL/GenBank/DDBJ whole genome shotgun (WGS) entry which is preliminary data.</text>
</comment>
<dbReference type="NCBIfam" id="TIGR02116">
    <property type="entry name" value="toxin_Txe_YoeB"/>
    <property type="match status" value="1"/>
</dbReference>
<dbReference type="InterPro" id="IPR009614">
    <property type="entry name" value="YoeB_toxin"/>
</dbReference>
<evidence type="ECO:0000313" key="8">
    <source>
        <dbReference type="Proteomes" id="UP000645390"/>
    </source>
</evidence>
<gene>
    <name evidence="7" type="ORF">GCM10008119_16650</name>
</gene>
<evidence type="ECO:0000256" key="1">
    <source>
        <dbReference type="ARBA" id="ARBA00008172"/>
    </source>
</evidence>
<sequence length="84" mass="10182">MNKLFLDGAWEDYLYWQAVDKSMLKKINALIKEIERMPFEGIGKPEPLKHQYTGWWSRRINLEHRLVYKVENSSIIILQCRYHT</sequence>
<evidence type="ECO:0000256" key="3">
    <source>
        <dbReference type="ARBA" id="ARBA00022722"/>
    </source>
</evidence>
<dbReference type="PANTHER" id="PTHR38039">
    <property type="entry name" value="TOXIN YOEB"/>
    <property type="match status" value="1"/>
</dbReference>
<protein>
    <recommendedName>
        <fullName evidence="6">Putative mRNA interferase YoeB</fullName>
    </recommendedName>
</protein>
<evidence type="ECO:0000256" key="4">
    <source>
        <dbReference type="ARBA" id="ARBA00022759"/>
    </source>
</evidence>
<proteinExistence type="inferred from homology"/>
<organism evidence="7 8">
    <name type="scientific">Pedobacter mendelii</name>
    <dbReference type="NCBI Taxonomy" id="1908240"/>
    <lineage>
        <taxon>Bacteria</taxon>
        <taxon>Pseudomonadati</taxon>
        <taxon>Bacteroidota</taxon>
        <taxon>Sphingobacteriia</taxon>
        <taxon>Sphingobacteriales</taxon>
        <taxon>Sphingobacteriaceae</taxon>
        <taxon>Pedobacter</taxon>
    </lineage>
</organism>
<reference evidence="8" key="1">
    <citation type="journal article" date="2019" name="Int. J. Syst. Evol. Microbiol.">
        <title>The Global Catalogue of Microorganisms (GCM) 10K type strain sequencing project: providing services to taxonomists for standard genome sequencing and annotation.</title>
        <authorList>
            <consortium name="The Broad Institute Genomics Platform"/>
            <consortium name="The Broad Institute Genome Sequencing Center for Infectious Disease"/>
            <person name="Wu L."/>
            <person name="Ma J."/>
        </authorList>
    </citation>
    <scope>NUCLEOTIDE SEQUENCE [LARGE SCALE GENOMIC DNA]</scope>
    <source>
        <strain evidence="8">CCM 8939</strain>
    </source>
</reference>
<evidence type="ECO:0000313" key="7">
    <source>
        <dbReference type="EMBL" id="GGI25236.1"/>
    </source>
</evidence>
<keyword evidence="3" id="KW-0540">Nuclease</keyword>
<dbReference type="Pfam" id="PF06769">
    <property type="entry name" value="YoeB_toxin"/>
    <property type="match status" value="1"/>
</dbReference>
<dbReference type="EMBL" id="BMDJ01000004">
    <property type="protein sequence ID" value="GGI25236.1"/>
    <property type="molecule type" value="Genomic_DNA"/>
</dbReference>
<dbReference type="Proteomes" id="UP000645390">
    <property type="component" value="Unassembled WGS sequence"/>
</dbReference>